<dbReference type="AlphaFoldDB" id="A0A2I1I565"/>
<sequence>MALRGAHVWDELVGQEAAVEILRGAALGARGLVDGEHAHASVDPSQADRTSADPSDYDIDSAGDDISRAMSHAWLITGPPGSGRSVAARAFAAVLQCTEADMGAGHCPGCITTMNGSNADVHLVATEASVISVDTARSLVLQAQSAPSQGRWRIIIVEDADRLTEAGANALLKAIEEPPARTVWLLCAPSPEDMITTIRSRCRHLGLRIPSVEAVADLLVSEGVADRQTAISAARTAQSHIGLARALAKDPEMRERRRQIMTAPVRVRSVGEAVFAAENLLKTAQAQADAQTLERNAREKAALLRQLGMDESERPDRQQRVMLKQLEDDQKRRSKRALTDALDRALVDLLAIYRDVLMVQLGTGQQLVNTDLEDVVHELASDSTPRQTMGRVAAIEEARKRLMSNGQALLVLEAMAVSLRPQA</sequence>
<evidence type="ECO:0000259" key="1">
    <source>
        <dbReference type="SMART" id="SM00382"/>
    </source>
</evidence>
<comment type="caution">
    <text evidence="2">The sequence shown here is derived from an EMBL/GenBank/DDBJ whole genome shotgun (WGS) entry which is preliminary data.</text>
</comment>
<dbReference type="InterPro" id="IPR003593">
    <property type="entry name" value="AAA+_ATPase"/>
</dbReference>
<feature type="domain" description="AAA+ ATPase" evidence="1">
    <location>
        <begin position="70"/>
        <end position="210"/>
    </location>
</feature>
<dbReference type="PANTHER" id="PTHR11669:SF8">
    <property type="entry name" value="DNA POLYMERASE III SUBUNIT DELTA"/>
    <property type="match status" value="1"/>
</dbReference>
<name>A0A2I1I565_9ACTO</name>
<dbReference type="SUPFAM" id="SSF52540">
    <property type="entry name" value="P-loop containing nucleoside triphosphate hydrolases"/>
    <property type="match status" value="1"/>
</dbReference>
<proteinExistence type="predicted"/>
<gene>
    <name evidence="2" type="ORF">CYJ25_04635</name>
</gene>
<dbReference type="NCBIfam" id="NF005926">
    <property type="entry name" value="PRK07940.1"/>
    <property type="match status" value="1"/>
</dbReference>
<dbReference type="GO" id="GO:0006261">
    <property type="term" value="P:DNA-templated DNA replication"/>
    <property type="evidence" value="ECO:0007669"/>
    <property type="project" value="TreeGrafter"/>
</dbReference>
<organism evidence="2 3">
    <name type="scientific">Schaalia turicensis</name>
    <dbReference type="NCBI Taxonomy" id="131111"/>
    <lineage>
        <taxon>Bacteria</taxon>
        <taxon>Bacillati</taxon>
        <taxon>Actinomycetota</taxon>
        <taxon>Actinomycetes</taxon>
        <taxon>Actinomycetales</taxon>
        <taxon>Actinomycetaceae</taxon>
        <taxon>Schaalia</taxon>
    </lineage>
</organism>
<evidence type="ECO:0000313" key="3">
    <source>
        <dbReference type="Proteomes" id="UP000234545"/>
    </source>
</evidence>
<reference evidence="2 3" key="1">
    <citation type="submission" date="2017-12" db="EMBL/GenBank/DDBJ databases">
        <title>Phylogenetic diversity of female urinary microbiome.</title>
        <authorList>
            <person name="Thomas-White K."/>
            <person name="Wolfe A.J."/>
        </authorList>
    </citation>
    <scope>NUCLEOTIDE SEQUENCE [LARGE SCALE GENOMIC DNA]</scope>
    <source>
        <strain evidence="2 3">UMB0250</strain>
    </source>
</reference>
<accession>A0A2I1I565</accession>
<dbReference type="Proteomes" id="UP000234545">
    <property type="component" value="Unassembled WGS sequence"/>
</dbReference>
<protein>
    <submittedName>
        <fullName evidence="2">DNA polymerase III subunit delta</fullName>
    </submittedName>
</protein>
<dbReference type="Gene3D" id="3.40.50.300">
    <property type="entry name" value="P-loop containing nucleotide triphosphate hydrolases"/>
    <property type="match status" value="1"/>
</dbReference>
<dbReference type="EMBL" id="PKKJ01000004">
    <property type="protein sequence ID" value="PKY66267.1"/>
    <property type="molecule type" value="Genomic_DNA"/>
</dbReference>
<dbReference type="Pfam" id="PF13177">
    <property type="entry name" value="DNA_pol3_delta2"/>
    <property type="match status" value="1"/>
</dbReference>
<dbReference type="InterPro" id="IPR050238">
    <property type="entry name" value="DNA_Rep/Repair_Clamp_Loader"/>
</dbReference>
<dbReference type="OrthoDB" id="9809531at2"/>
<dbReference type="RefSeq" id="WP_101628032.1">
    <property type="nucleotide sequence ID" value="NZ_PKKJ01000004.1"/>
</dbReference>
<dbReference type="InterPro" id="IPR027417">
    <property type="entry name" value="P-loop_NTPase"/>
</dbReference>
<evidence type="ECO:0000313" key="2">
    <source>
        <dbReference type="EMBL" id="PKY66267.1"/>
    </source>
</evidence>
<dbReference type="PANTHER" id="PTHR11669">
    <property type="entry name" value="REPLICATION FACTOR C / DNA POLYMERASE III GAMMA-TAU SUBUNIT"/>
    <property type="match status" value="1"/>
</dbReference>
<dbReference type="SMART" id="SM00382">
    <property type="entry name" value="AAA"/>
    <property type="match status" value="1"/>
</dbReference>